<proteinExistence type="predicted"/>
<dbReference type="Proteomes" id="UP001055108">
    <property type="component" value="Unassembled WGS sequence"/>
</dbReference>
<feature type="signal peptide" evidence="1">
    <location>
        <begin position="1"/>
        <end position="26"/>
    </location>
</feature>
<organism evidence="2 3">
    <name type="scientific">Methylobacterium gregans</name>
    <dbReference type="NCBI Taxonomy" id="374424"/>
    <lineage>
        <taxon>Bacteria</taxon>
        <taxon>Pseudomonadati</taxon>
        <taxon>Pseudomonadota</taxon>
        <taxon>Alphaproteobacteria</taxon>
        <taxon>Hyphomicrobiales</taxon>
        <taxon>Methylobacteriaceae</taxon>
        <taxon>Methylobacterium</taxon>
    </lineage>
</organism>
<reference evidence="2" key="1">
    <citation type="journal article" date="2016" name="Front. Microbiol.">
        <title>Genome Sequence of the Piezophilic, Mesophilic Sulfate-Reducing Bacterium Desulfovibrio indicus J2T.</title>
        <authorList>
            <person name="Cao J."/>
            <person name="Maignien L."/>
            <person name="Shao Z."/>
            <person name="Alain K."/>
            <person name="Jebbar M."/>
        </authorList>
    </citation>
    <scope>NUCLEOTIDE SEQUENCE</scope>
    <source>
        <strain evidence="2">NBRC 103626</strain>
    </source>
</reference>
<evidence type="ECO:0008006" key="4">
    <source>
        <dbReference type="Google" id="ProtNLM"/>
    </source>
</evidence>
<evidence type="ECO:0000313" key="2">
    <source>
        <dbReference type="EMBL" id="GJD77808.1"/>
    </source>
</evidence>
<dbReference type="AlphaFoldDB" id="A0AA37MAE7"/>
<feature type="chain" id="PRO_5041392133" description="Secreted protein" evidence="1">
    <location>
        <begin position="27"/>
        <end position="125"/>
    </location>
</feature>
<evidence type="ECO:0000256" key="1">
    <source>
        <dbReference type="SAM" id="SignalP"/>
    </source>
</evidence>
<protein>
    <recommendedName>
        <fullName evidence="4">Secreted protein</fullName>
    </recommendedName>
</protein>
<comment type="caution">
    <text evidence="2">The sequence shown here is derived from an EMBL/GenBank/DDBJ whole genome shotgun (WGS) entry which is preliminary data.</text>
</comment>
<keyword evidence="1" id="KW-0732">Signal</keyword>
<dbReference type="RefSeq" id="WP_238301541.1">
    <property type="nucleotide sequence ID" value="NZ_BPQM01000022.1"/>
</dbReference>
<name>A0AA37MAE7_9HYPH</name>
<reference evidence="2" key="2">
    <citation type="submission" date="2021-08" db="EMBL/GenBank/DDBJ databases">
        <authorList>
            <person name="Tani A."/>
            <person name="Ola A."/>
            <person name="Ogura Y."/>
            <person name="Katsura K."/>
            <person name="Hayashi T."/>
        </authorList>
    </citation>
    <scope>NUCLEOTIDE SEQUENCE</scope>
    <source>
        <strain evidence="2">NBRC 103626</strain>
    </source>
</reference>
<keyword evidence="3" id="KW-1185">Reference proteome</keyword>
<dbReference type="EMBL" id="BPQM01000022">
    <property type="protein sequence ID" value="GJD77808.1"/>
    <property type="molecule type" value="Genomic_DNA"/>
</dbReference>
<accession>A0AA37MAE7</accession>
<gene>
    <name evidence="2" type="ORF">NBEOAGPD_1019</name>
</gene>
<sequence>MKWAALSLAVAVGGLLCGSAATPVRAAGFPRFDIAGSCSPERGAEVGTDGSGASYRGCLADERAARRTLRRDWARFAPRLRRACRAETVIGGSPSYVEMLTCLNLDRETLPFRPLPMRPPGSAPR</sequence>
<evidence type="ECO:0000313" key="3">
    <source>
        <dbReference type="Proteomes" id="UP001055108"/>
    </source>
</evidence>